<evidence type="ECO:0000259" key="9">
    <source>
        <dbReference type="Pfam" id="PF00150"/>
    </source>
</evidence>
<name>A0A7W6EZW8_9CAUL</name>
<evidence type="ECO:0000313" key="10">
    <source>
        <dbReference type="EMBL" id="MBB3872289.1"/>
    </source>
</evidence>
<comment type="caution">
    <text evidence="10">The sequence shown here is derived from an EMBL/GenBank/DDBJ whole genome shotgun (WGS) entry which is preliminary data.</text>
</comment>
<evidence type="ECO:0000256" key="5">
    <source>
        <dbReference type="ARBA" id="ARBA00023295"/>
    </source>
</evidence>
<evidence type="ECO:0000256" key="6">
    <source>
        <dbReference type="ARBA" id="ARBA00023326"/>
    </source>
</evidence>
<keyword evidence="4" id="KW-0119">Carbohydrate metabolism</keyword>
<sequence length="649" mass="71077">MKTGWIAALAVTAALCAPCGAEAQTGGFLRAEGTRIVDEAGEPVILRGMGLGGWVLQEGYMLQLGALGPQHVIRARIVDLIGEEKTEGFYAAWRANHTTKADIDAMGRWGFNSVRLPMHYDRLTLPVDQEPVQGQDTWKEDGFAEIDALLAWVKANGMYLILDLHAAPGGQGSDLAISDRDPSKPSLWDSAENRRKTVALWRRLAERYADEPAIGAYDLINEPNWDFEKPGGGHGCEETTNAPLRSLMMEITAAIREVDPRHMIIIEGNCWGNNYRGVTPLWDDNTAISFHKYWNATDRASIADILRLRDETNAPVWLGESGENSNTWFTETIALVEGEGIGWAFWPLKKIGFNQPLEITPNPGWARLVAYLTGKGPRPSAAEAQETLMRLAIHDIRFENTIEHRDVIDAMLRQPHSDAAVPFVAHRVGEEGGVIRAADYDLGRSGVAWSDVYEADTDGPGERVPWWNTGRTWRNDGVDIAVVEGEPLVVEFETGEWLRYTLTAETAGNRVLTVVGAGGRVSVTLNGGAAVSVDLPTGEKWGEAVTGALPFMEGVNTLVLKAEDCPACRVMEMRVAHPRFRGDERYLITDQSSSRPVRNSTPTAVRAPRAKAVRIEPVATAVETVTGRVSYHSTMSASCRSSSARPSAS</sequence>
<evidence type="ECO:0000256" key="4">
    <source>
        <dbReference type="ARBA" id="ARBA00023277"/>
    </source>
</evidence>
<reference evidence="10 11" key="1">
    <citation type="submission" date="2020-08" db="EMBL/GenBank/DDBJ databases">
        <title>Genomic Encyclopedia of Type Strains, Phase IV (KMG-IV): sequencing the most valuable type-strain genomes for metagenomic binning, comparative biology and taxonomic classification.</title>
        <authorList>
            <person name="Goeker M."/>
        </authorList>
    </citation>
    <scope>NUCLEOTIDE SEQUENCE [LARGE SCALE GENOMIC DNA]</scope>
    <source>
        <strain evidence="10 11">DSM 14878</strain>
    </source>
</reference>
<dbReference type="Proteomes" id="UP000532936">
    <property type="component" value="Unassembled WGS sequence"/>
</dbReference>
<dbReference type="GO" id="GO:0030245">
    <property type="term" value="P:cellulose catabolic process"/>
    <property type="evidence" value="ECO:0007669"/>
    <property type="project" value="UniProtKB-KW"/>
</dbReference>
<evidence type="ECO:0000256" key="8">
    <source>
        <dbReference type="SAM" id="SignalP"/>
    </source>
</evidence>
<feature type="signal peptide" evidence="8">
    <location>
        <begin position="1"/>
        <end position="23"/>
    </location>
</feature>
<dbReference type="GO" id="GO:0009986">
    <property type="term" value="C:cell surface"/>
    <property type="evidence" value="ECO:0007669"/>
    <property type="project" value="TreeGrafter"/>
</dbReference>
<accession>A0A7W6EZW8</accession>
<dbReference type="InterPro" id="IPR017853">
    <property type="entry name" value="GH"/>
</dbReference>
<evidence type="ECO:0000256" key="2">
    <source>
        <dbReference type="ARBA" id="ARBA00022801"/>
    </source>
</evidence>
<dbReference type="SUPFAM" id="SSF51445">
    <property type="entry name" value="(Trans)glycosidases"/>
    <property type="match status" value="1"/>
</dbReference>
<keyword evidence="6" id="KW-0624">Polysaccharide degradation</keyword>
<dbReference type="Gene3D" id="3.20.20.80">
    <property type="entry name" value="Glycosidases"/>
    <property type="match status" value="1"/>
</dbReference>
<keyword evidence="8" id="KW-0732">Signal</keyword>
<dbReference type="InterPro" id="IPR050386">
    <property type="entry name" value="Glycosyl_hydrolase_5"/>
</dbReference>
<dbReference type="GO" id="GO:0008422">
    <property type="term" value="F:beta-glucosidase activity"/>
    <property type="evidence" value="ECO:0007669"/>
    <property type="project" value="TreeGrafter"/>
</dbReference>
<dbReference type="Gene3D" id="2.60.120.260">
    <property type="entry name" value="Galactose-binding domain-like"/>
    <property type="match status" value="1"/>
</dbReference>
<feature type="domain" description="Glycoside hydrolase family 5" evidence="9">
    <location>
        <begin position="86"/>
        <end position="348"/>
    </location>
</feature>
<dbReference type="AlphaFoldDB" id="A0A7W6EZW8"/>
<gene>
    <name evidence="10" type="ORF">GGR11_001842</name>
</gene>
<keyword evidence="5 7" id="KW-0326">Glycosidase</keyword>
<keyword evidence="3" id="KW-0136">Cellulose degradation</keyword>
<dbReference type="GO" id="GO:0005576">
    <property type="term" value="C:extracellular region"/>
    <property type="evidence" value="ECO:0007669"/>
    <property type="project" value="TreeGrafter"/>
</dbReference>
<evidence type="ECO:0000256" key="3">
    <source>
        <dbReference type="ARBA" id="ARBA00023001"/>
    </source>
</evidence>
<dbReference type="PANTHER" id="PTHR31297">
    <property type="entry name" value="GLUCAN ENDO-1,6-BETA-GLUCOSIDASE B"/>
    <property type="match status" value="1"/>
</dbReference>
<protein>
    <recommendedName>
        <fullName evidence="9">Glycoside hydrolase family 5 domain-containing protein</fullName>
    </recommendedName>
</protein>
<evidence type="ECO:0000313" key="11">
    <source>
        <dbReference type="Proteomes" id="UP000532936"/>
    </source>
</evidence>
<dbReference type="Pfam" id="PF00150">
    <property type="entry name" value="Cellulase"/>
    <property type="match status" value="1"/>
</dbReference>
<evidence type="ECO:0000256" key="7">
    <source>
        <dbReference type="RuleBase" id="RU361153"/>
    </source>
</evidence>
<feature type="chain" id="PRO_5030812692" description="Glycoside hydrolase family 5 domain-containing protein" evidence="8">
    <location>
        <begin position="24"/>
        <end position="649"/>
    </location>
</feature>
<evidence type="ECO:0000256" key="1">
    <source>
        <dbReference type="ARBA" id="ARBA00005641"/>
    </source>
</evidence>
<dbReference type="PANTHER" id="PTHR31297:SF41">
    <property type="entry name" value="ENDOGLUCANASE, PUTATIVE (AFU_ORTHOLOGUE AFUA_5G01830)-RELATED"/>
    <property type="match status" value="1"/>
</dbReference>
<dbReference type="EMBL" id="JACIDA010000002">
    <property type="protein sequence ID" value="MBB3872289.1"/>
    <property type="molecule type" value="Genomic_DNA"/>
</dbReference>
<dbReference type="InterPro" id="IPR001547">
    <property type="entry name" value="Glyco_hydro_5"/>
</dbReference>
<dbReference type="CDD" id="cd04080">
    <property type="entry name" value="CBM6_cellulase-like"/>
    <property type="match status" value="1"/>
</dbReference>
<organism evidence="10 11">
    <name type="scientific">Brevundimonas mediterranea</name>
    <dbReference type="NCBI Taxonomy" id="74329"/>
    <lineage>
        <taxon>Bacteria</taxon>
        <taxon>Pseudomonadati</taxon>
        <taxon>Pseudomonadota</taxon>
        <taxon>Alphaproteobacteria</taxon>
        <taxon>Caulobacterales</taxon>
        <taxon>Caulobacteraceae</taxon>
        <taxon>Brevundimonas</taxon>
    </lineage>
</organism>
<proteinExistence type="inferred from homology"/>
<keyword evidence="2 7" id="KW-0378">Hydrolase</keyword>
<dbReference type="RefSeq" id="WP_246331748.1">
    <property type="nucleotide sequence ID" value="NZ_JACIDA010000002.1"/>
</dbReference>
<comment type="similarity">
    <text evidence="1 7">Belongs to the glycosyl hydrolase 5 (cellulase A) family.</text>
</comment>